<evidence type="ECO:0000256" key="5">
    <source>
        <dbReference type="ARBA" id="ARBA00022856"/>
    </source>
</evidence>
<evidence type="ECO:0000256" key="3">
    <source>
        <dbReference type="ARBA" id="ARBA00022448"/>
    </source>
</evidence>
<evidence type="ECO:0000259" key="8">
    <source>
        <dbReference type="Pfam" id="PF00496"/>
    </source>
</evidence>
<gene>
    <name evidence="9" type="ORF">BME96_14475</name>
</gene>
<keyword evidence="4" id="KW-0732">Signal</keyword>
<dbReference type="GeneID" id="71515615"/>
<dbReference type="EMBL" id="CP017962">
    <property type="protein sequence ID" value="APC49321.1"/>
    <property type="molecule type" value="Genomic_DNA"/>
</dbReference>
<evidence type="ECO:0000313" key="9">
    <source>
        <dbReference type="EMBL" id="APC49321.1"/>
    </source>
</evidence>
<dbReference type="Gene3D" id="3.10.105.10">
    <property type="entry name" value="Dipeptide-binding Protein, Domain 3"/>
    <property type="match status" value="1"/>
</dbReference>
<dbReference type="Gene3D" id="3.40.190.10">
    <property type="entry name" value="Periplasmic binding protein-like II"/>
    <property type="match status" value="1"/>
</dbReference>
<dbReference type="PROSITE" id="PS51257">
    <property type="entry name" value="PROKAR_LIPOPROTEIN"/>
    <property type="match status" value="1"/>
</dbReference>
<dbReference type="KEGG" id="vhl:BME96_14475"/>
<dbReference type="PANTHER" id="PTHR30290">
    <property type="entry name" value="PERIPLASMIC BINDING COMPONENT OF ABC TRANSPORTER"/>
    <property type="match status" value="1"/>
</dbReference>
<dbReference type="InterPro" id="IPR039424">
    <property type="entry name" value="SBP_5"/>
</dbReference>
<keyword evidence="3" id="KW-0813">Transport</keyword>
<dbReference type="RefSeq" id="WP_071649402.1">
    <property type="nucleotide sequence ID" value="NZ_CP017962.1"/>
</dbReference>
<evidence type="ECO:0000256" key="6">
    <source>
        <dbReference type="ARBA" id="ARBA00023139"/>
    </source>
</evidence>
<keyword evidence="5" id="KW-0571">Peptide transport</keyword>
<dbReference type="SUPFAM" id="SSF53850">
    <property type="entry name" value="Periplasmic binding protein-like II"/>
    <property type="match status" value="1"/>
</dbReference>
<evidence type="ECO:0000313" key="10">
    <source>
        <dbReference type="Proteomes" id="UP000182945"/>
    </source>
</evidence>
<keyword evidence="6" id="KW-0564">Palmitate</keyword>
<dbReference type="FunFam" id="3.90.76.10:FF:000001">
    <property type="entry name" value="Oligopeptide ABC transporter substrate-binding protein"/>
    <property type="match status" value="1"/>
</dbReference>
<evidence type="ECO:0000256" key="7">
    <source>
        <dbReference type="ARBA" id="ARBA00023288"/>
    </source>
</evidence>
<organism evidence="9 10">
    <name type="scientific">Virgibacillus halodenitrificans</name>
    <name type="common">Bacillus halodenitrificans</name>
    <dbReference type="NCBI Taxonomy" id="1482"/>
    <lineage>
        <taxon>Bacteria</taxon>
        <taxon>Bacillati</taxon>
        <taxon>Bacillota</taxon>
        <taxon>Bacilli</taxon>
        <taxon>Bacillales</taxon>
        <taxon>Bacillaceae</taxon>
        <taxon>Virgibacillus</taxon>
    </lineage>
</organism>
<name>A0AAC9J0X2_VIRHA</name>
<evidence type="ECO:0000256" key="1">
    <source>
        <dbReference type="ARBA" id="ARBA00004193"/>
    </source>
</evidence>
<dbReference type="FunFam" id="3.10.105.10:FF:000001">
    <property type="entry name" value="Oligopeptide ABC transporter, oligopeptide-binding protein"/>
    <property type="match status" value="1"/>
</dbReference>
<dbReference type="GO" id="GO:0030288">
    <property type="term" value="C:outer membrane-bounded periplasmic space"/>
    <property type="evidence" value="ECO:0007669"/>
    <property type="project" value="UniProtKB-ARBA"/>
</dbReference>
<evidence type="ECO:0000256" key="4">
    <source>
        <dbReference type="ARBA" id="ARBA00022729"/>
    </source>
</evidence>
<dbReference type="InterPro" id="IPR000914">
    <property type="entry name" value="SBP_5_dom"/>
</dbReference>
<feature type="domain" description="Solute-binding protein family 5" evidence="8">
    <location>
        <begin position="87"/>
        <end position="473"/>
    </location>
</feature>
<dbReference type="GO" id="GO:1904680">
    <property type="term" value="F:peptide transmembrane transporter activity"/>
    <property type="evidence" value="ECO:0007669"/>
    <property type="project" value="TreeGrafter"/>
</dbReference>
<proteinExistence type="inferred from homology"/>
<dbReference type="PIRSF" id="PIRSF002741">
    <property type="entry name" value="MppA"/>
    <property type="match status" value="1"/>
</dbReference>
<sequence length="556" mass="62596">MHRLLKTFFVFIVLISIGVIGVACDNSTNTSEDGDKTSKDNKQVVNLTKSEQITTMDLTLANDQVSNQFLSMTTEGLYRLDEKGEKVPGIATKSEVSDDGLKWTFHLRDNAEWENGDPVTAHDFVYAWQRAINPDTGSEYGPYLMNGVVKNAKSISEGKKKVSDLGIEAKDDHTLVATLEKPIPYFESLISFGIFNWPLNEKVVEKSGDNYGTSSEYLLSNGPYKLKEWESTSDSWKLEKNASYWDAEEVSIEEFNYNVAKDNQLIVDLYEKGEIDRAELSSDLVDQFQSREDFDTTPEASVFYLKMNQQRTKALGNRNIRKAISRAFDKEALVNNILNNGSIAANGLVPKKFSTHPESGKDFREINGDLVSYDAEMAKKLWEKGLQEIGKETVELEYLSGDSGDSKFISEYMANQLEKNLPGLSITIKRVPLEQLTTLDKSMDYDLQFTGWAPDYQDPFTFLGMWITDENTNKMGYSVEKYDEILSKTQNELATKPVERYEALLEAEEILFDTAAVAPVYQTASAKLISPKLNGVITNAVGPEYEYKWAEIGSSD</sequence>
<dbReference type="GO" id="GO:0043190">
    <property type="term" value="C:ATP-binding cassette (ABC) transporter complex"/>
    <property type="evidence" value="ECO:0007669"/>
    <property type="project" value="InterPro"/>
</dbReference>
<accession>A0AAC9J0X2</accession>
<evidence type="ECO:0000256" key="2">
    <source>
        <dbReference type="ARBA" id="ARBA00005695"/>
    </source>
</evidence>
<dbReference type="PANTHER" id="PTHR30290:SF10">
    <property type="entry name" value="PERIPLASMIC OLIGOPEPTIDE-BINDING PROTEIN-RELATED"/>
    <property type="match status" value="1"/>
</dbReference>
<dbReference type="Proteomes" id="UP000182945">
    <property type="component" value="Chromosome"/>
</dbReference>
<dbReference type="Pfam" id="PF00496">
    <property type="entry name" value="SBP_bac_5"/>
    <property type="match status" value="1"/>
</dbReference>
<comment type="similarity">
    <text evidence="2">Belongs to the bacterial solute-binding protein 5 family.</text>
</comment>
<dbReference type="GO" id="GO:0015833">
    <property type="term" value="P:peptide transport"/>
    <property type="evidence" value="ECO:0007669"/>
    <property type="project" value="UniProtKB-KW"/>
</dbReference>
<keyword evidence="5" id="KW-0653">Protein transport</keyword>
<dbReference type="Gene3D" id="3.90.76.10">
    <property type="entry name" value="Dipeptide-binding Protein, Domain 1"/>
    <property type="match status" value="1"/>
</dbReference>
<keyword evidence="7" id="KW-0449">Lipoprotein</keyword>
<reference evidence="9 10" key="1">
    <citation type="submission" date="2016-11" db="EMBL/GenBank/DDBJ databases">
        <title>Complete genome sequencing of Virgibacillus halodenitrificans PDB-F2.</title>
        <authorList>
            <person name="Sun Z."/>
            <person name="Zhou Y."/>
            <person name="Li H."/>
        </authorList>
    </citation>
    <scope>NUCLEOTIDE SEQUENCE [LARGE SCALE GENOMIC DNA]</scope>
    <source>
        <strain evidence="9 10">PDB-F2</strain>
    </source>
</reference>
<dbReference type="AlphaFoldDB" id="A0AAC9J0X2"/>
<comment type="subcellular location">
    <subcellularLocation>
        <location evidence="1">Cell membrane</location>
        <topology evidence="1">Lipid-anchor</topology>
    </subcellularLocation>
</comment>
<protein>
    <submittedName>
        <fullName evidence="9">Peptide ABC transporter substrate-binding protein</fullName>
    </submittedName>
</protein>
<dbReference type="InterPro" id="IPR030678">
    <property type="entry name" value="Peptide/Ni-bd"/>
</dbReference>
<dbReference type="CDD" id="cd08504">
    <property type="entry name" value="PBP2_OppA"/>
    <property type="match status" value="1"/>
</dbReference>